<sequence>MTDKEESKKSARSLVSSSSGGEGDELEGASGTAVRMRKKSKKRAKKSSKTNSKTRKDDVPACDTVEKVSMKSGNETSQSEWLNDILQEDAPKPPSRWQSIVGFMDNYKYPIMASVVLAGVLVYFSVRKTARAGAKCPFTGKTSA</sequence>
<dbReference type="eggNOG" id="ENOG502TIE2">
    <property type="taxonomic scope" value="Eukaryota"/>
</dbReference>
<dbReference type="HOGENOM" id="CLU_1807931_0_0_1"/>
<dbReference type="OMA" id="YKYPIMA"/>
<gene>
    <name evidence="1" type="ORF">FL82_17061</name>
</gene>
<dbReference type="EMBL" id="NMWX01000309">
    <property type="protein sequence ID" value="OZF81064.1"/>
    <property type="molecule type" value="Genomic_DNA"/>
</dbReference>
<comment type="caution">
    <text evidence="1">The sequence shown here is derived from an EMBL/GenBank/DDBJ whole genome shotgun (WGS) entry which is preliminary data.</text>
</comment>
<name>A0A260Z6J2_CAERE</name>
<dbReference type="OrthoDB" id="10502995at2759"/>
<accession>A0A260Z6J2</accession>
<proteinExistence type="predicted"/>
<organism evidence="1 2">
    <name type="scientific">Caenorhabditis remanei</name>
    <name type="common">Caenorhabditis vulgaris</name>
    <dbReference type="NCBI Taxonomy" id="31234"/>
    <lineage>
        <taxon>Eukaryota</taxon>
        <taxon>Metazoa</taxon>
        <taxon>Ecdysozoa</taxon>
        <taxon>Nematoda</taxon>
        <taxon>Chromadorea</taxon>
        <taxon>Rhabditida</taxon>
        <taxon>Rhabditina</taxon>
        <taxon>Rhabditomorpha</taxon>
        <taxon>Rhabditoidea</taxon>
        <taxon>Rhabditidae</taxon>
        <taxon>Peloderinae</taxon>
        <taxon>Caenorhabditis</taxon>
    </lineage>
</organism>
<keyword evidence="2" id="KW-1185">Reference proteome</keyword>
<dbReference type="CTD" id="9814153"/>
<reference evidence="1" key="1">
    <citation type="submission" date="2017-08" db="EMBL/GenBank/DDBJ databases">
        <authorList>
            <person name="de Groot N.N."/>
        </authorList>
    </citation>
    <scope>NUCLEOTIDE SEQUENCE [LARGE SCALE GENOMIC DNA]</scope>
    <source>
        <strain evidence="1">PX439</strain>
    </source>
</reference>
<dbReference type="KEGG" id="crq:GCK72_008201"/>
<dbReference type="Proteomes" id="UP000216624">
    <property type="component" value="Unassembled WGS sequence"/>
</dbReference>
<evidence type="ECO:0000313" key="1">
    <source>
        <dbReference type="EMBL" id="OZF81064.1"/>
    </source>
</evidence>
<evidence type="ECO:0000313" key="2">
    <source>
        <dbReference type="Proteomes" id="UP000216624"/>
    </source>
</evidence>
<feature type="non-terminal residue" evidence="1">
    <location>
        <position position="1"/>
    </location>
</feature>
<protein>
    <submittedName>
        <fullName evidence="1">Uncharacterized protein</fullName>
    </submittedName>
</protein>